<proteinExistence type="predicted"/>
<dbReference type="SUPFAM" id="SSF52821">
    <property type="entry name" value="Rhodanese/Cell cycle control phosphatase"/>
    <property type="match status" value="1"/>
</dbReference>
<dbReference type="InterPro" id="IPR001763">
    <property type="entry name" value="Rhodanese-like_dom"/>
</dbReference>
<dbReference type="Pfam" id="PF00581">
    <property type="entry name" value="Rhodanese"/>
    <property type="match status" value="1"/>
</dbReference>
<dbReference type="GO" id="GO:0004792">
    <property type="term" value="F:thiosulfate-cyanide sulfurtransferase activity"/>
    <property type="evidence" value="ECO:0007669"/>
    <property type="project" value="InterPro"/>
</dbReference>
<dbReference type="RefSeq" id="WP_189611922.1">
    <property type="nucleotide sequence ID" value="NZ_BMXR01000011.1"/>
</dbReference>
<evidence type="ECO:0000313" key="3">
    <source>
        <dbReference type="Proteomes" id="UP000626148"/>
    </source>
</evidence>
<comment type="caution">
    <text evidence="2">The sequence shown here is derived from an EMBL/GenBank/DDBJ whole genome shotgun (WGS) entry which is preliminary data.</text>
</comment>
<evidence type="ECO:0000259" key="1">
    <source>
        <dbReference type="PROSITE" id="PS50206"/>
    </source>
</evidence>
<dbReference type="Proteomes" id="UP000626148">
    <property type="component" value="Unassembled WGS sequence"/>
</dbReference>
<protein>
    <submittedName>
        <fullName evidence="2">Sulfurtransferase</fullName>
    </submittedName>
</protein>
<name>A0A918KKX5_9GAMM</name>
<reference evidence="2" key="2">
    <citation type="submission" date="2020-09" db="EMBL/GenBank/DDBJ databases">
        <authorList>
            <person name="Sun Q."/>
            <person name="Kim S."/>
        </authorList>
    </citation>
    <scope>NUCLEOTIDE SEQUENCE</scope>
    <source>
        <strain evidence="2">KCTC 22169</strain>
    </source>
</reference>
<feature type="domain" description="Rhodanese" evidence="1">
    <location>
        <begin position="16"/>
        <end position="108"/>
    </location>
</feature>
<accession>A0A918KKX5</accession>
<dbReference type="InterPro" id="IPR036873">
    <property type="entry name" value="Rhodanese-like_dom_sf"/>
</dbReference>
<dbReference type="PROSITE" id="PS50206">
    <property type="entry name" value="RHODANESE_3"/>
    <property type="match status" value="1"/>
</dbReference>
<dbReference type="Gene3D" id="3.40.250.10">
    <property type="entry name" value="Rhodanese-like domain"/>
    <property type="match status" value="1"/>
</dbReference>
<dbReference type="PROSITE" id="PS00380">
    <property type="entry name" value="RHODANESE_1"/>
    <property type="match status" value="1"/>
</dbReference>
<dbReference type="SMART" id="SM00450">
    <property type="entry name" value="RHOD"/>
    <property type="match status" value="1"/>
</dbReference>
<keyword evidence="3" id="KW-1185">Reference proteome</keyword>
<dbReference type="PANTHER" id="PTHR44086">
    <property type="entry name" value="THIOSULFATE SULFURTRANSFERASE RDL2, MITOCHONDRIAL-RELATED"/>
    <property type="match status" value="1"/>
</dbReference>
<reference evidence="2" key="1">
    <citation type="journal article" date="2014" name="Int. J. Syst. Evol. Microbiol.">
        <title>Complete genome sequence of Corynebacterium casei LMG S-19264T (=DSM 44701T), isolated from a smear-ripened cheese.</title>
        <authorList>
            <consortium name="US DOE Joint Genome Institute (JGI-PGF)"/>
            <person name="Walter F."/>
            <person name="Albersmeier A."/>
            <person name="Kalinowski J."/>
            <person name="Ruckert C."/>
        </authorList>
    </citation>
    <scope>NUCLEOTIDE SEQUENCE</scope>
    <source>
        <strain evidence="2">KCTC 22169</strain>
    </source>
</reference>
<organism evidence="2 3">
    <name type="scientific">Saccharospirillum salsuginis</name>
    <dbReference type="NCBI Taxonomy" id="418750"/>
    <lineage>
        <taxon>Bacteria</taxon>
        <taxon>Pseudomonadati</taxon>
        <taxon>Pseudomonadota</taxon>
        <taxon>Gammaproteobacteria</taxon>
        <taxon>Oceanospirillales</taxon>
        <taxon>Saccharospirillaceae</taxon>
        <taxon>Saccharospirillum</taxon>
    </lineage>
</organism>
<dbReference type="EMBL" id="BMXR01000011">
    <property type="protein sequence ID" value="GGX67710.1"/>
    <property type="molecule type" value="Genomic_DNA"/>
</dbReference>
<dbReference type="CDD" id="cd00158">
    <property type="entry name" value="RHOD"/>
    <property type="match status" value="1"/>
</dbReference>
<dbReference type="InterPro" id="IPR001307">
    <property type="entry name" value="Thiosulphate_STrfase_CS"/>
</dbReference>
<evidence type="ECO:0000313" key="2">
    <source>
        <dbReference type="EMBL" id="GGX67710.1"/>
    </source>
</evidence>
<dbReference type="AlphaFoldDB" id="A0A918KKX5"/>
<gene>
    <name evidence="2" type="ORF">GCM10007392_39220</name>
</gene>
<sequence length="112" mass="12805">MEAFISRDDLKRKLDRGDDFVLIDTLPPEAYRKSHLPGAIHIMSDDIVEQAPKRLPDKDADIVVYCGNGPCKRSQRSADRLRRLGYRKVRDYHEGKADWREAGLPLEGDGEL</sequence>
<dbReference type="PANTHER" id="PTHR44086:SF13">
    <property type="entry name" value="THIOSULFATE SULFURTRANSFERASE PSPE"/>
    <property type="match status" value="1"/>
</dbReference>